<dbReference type="InterPro" id="IPR009081">
    <property type="entry name" value="PP-bd_ACP"/>
</dbReference>
<keyword evidence="3" id="KW-1185">Reference proteome</keyword>
<dbReference type="Proteomes" id="UP000587462">
    <property type="component" value="Unassembled WGS sequence"/>
</dbReference>
<dbReference type="SUPFAM" id="SSF47336">
    <property type="entry name" value="ACP-like"/>
    <property type="match status" value="1"/>
</dbReference>
<feature type="domain" description="Carrier" evidence="1">
    <location>
        <begin position="6"/>
        <end position="81"/>
    </location>
</feature>
<proteinExistence type="predicted"/>
<protein>
    <submittedName>
        <fullName evidence="2">Acyl carrier protein</fullName>
    </submittedName>
</protein>
<dbReference type="AlphaFoldDB" id="A0A7Y7AZM4"/>
<gene>
    <name evidence="2" type="ORF">HG542_00350</name>
</gene>
<dbReference type="RefSeq" id="WP_171077902.1">
    <property type="nucleotide sequence ID" value="NZ_BNBU01000007.1"/>
</dbReference>
<evidence type="ECO:0000259" key="1">
    <source>
        <dbReference type="PROSITE" id="PS50075"/>
    </source>
</evidence>
<evidence type="ECO:0000313" key="3">
    <source>
        <dbReference type="Proteomes" id="UP000587462"/>
    </source>
</evidence>
<reference evidence="2 3" key="1">
    <citation type="submission" date="2020-04" db="EMBL/GenBank/DDBJ databases">
        <title>Draft Genome Sequence of Streptomyces morookaense DSM 40503, an 8-azaguanine-producing strain.</title>
        <authorList>
            <person name="Qi J."/>
            <person name="Gao J.-M."/>
        </authorList>
    </citation>
    <scope>NUCLEOTIDE SEQUENCE [LARGE SCALE GENOMIC DNA]</scope>
    <source>
        <strain evidence="2 3">DSM 40503</strain>
    </source>
</reference>
<dbReference type="InterPro" id="IPR036736">
    <property type="entry name" value="ACP-like_sf"/>
</dbReference>
<dbReference type="Pfam" id="PF00550">
    <property type="entry name" value="PP-binding"/>
    <property type="match status" value="1"/>
</dbReference>
<dbReference type="Gene3D" id="1.10.1200.10">
    <property type="entry name" value="ACP-like"/>
    <property type="match status" value="1"/>
</dbReference>
<dbReference type="PROSITE" id="PS50075">
    <property type="entry name" value="CARRIER"/>
    <property type="match status" value="1"/>
</dbReference>
<sequence>MTQATRPHWEELREMAAEVLEVEPEEISDTGLFTEEHDSDSLRAIELLSRVEKKYRIELPQSELPNMASLSALYDVVAKYAHWHD</sequence>
<evidence type="ECO:0000313" key="2">
    <source>
        <dbReference type="EMBL" id="NVK76104.1"/>
    </source>
</evidence>
<organism evidence="2 3">
    <name type="scientific">Streptomyces morookaense</name>
    <name type="common">Streptoverticillium morookaense</name>
    <dbReference type="NCBI Taxonomy" id="1970"/>
    <lineage>
        <taxon>Bacteria</taxon>
        <taxon>Bacillati</taxon>
        <taxon>Actinomycetota</taxon>
        <taxon>Actinomycetes</taxon>
        <taxon>Kitasatosporales</taxon>
        <taxon>Streptomycetaceae</taxon>
        <taxon>Streptomyces</taxon>
    </lineage>
</organism>
<dbReference type="EMBL" id="JABBXF010000001">
    <property type="protein sequence ID" value="NVK76104.1"/>
    <property type="molecule type" value="Genomic_DNA"/>
</dbReference>
<accession>A0A7Y7AZM4</accession>
<name>A0A7Y7AZM4_STRMO</name>
<comment type="caution">
    <text evidence="2">The sequence shown here is derived from an EMBL/GenBank/DDBJ whole genome shotgun (WGS) entry which is preliminary data.</text>
</comment>